<reference evidence="1 2" key="1">
    <citation type="journal article" date="2021" name="Appl. Environ. Microbiol.">
        <title>Genetic linkage and physical mapping for an oyster mushroom Pleurotus cornucopiae and QTL analysis for the trait cap color.</title>
        <authorList>
            <person name="Zhang Y."/>
            <person name="Gao W."/>
            <person name="Sonnenberg A."/>
            <person name="Chen Q."/>
            <person name="Zhang J."/>
            <person name="Huang C."/>
        </authorList>
    </citation>
    <scope>NUCLEOTIDE SEQUENCE [LARGE SCALE GENOMIC DNA]</scope>
    <source>
        <strain evidence="1">CCMSSC00406</strain>
    </source>
</reference>
<keyword evidence="2" id="KW-1185">Reference proteome</keyword>
<dbReference type="Proteomes" id="UP000824881">
    <property type="component" value="Unassembled WGS sequence"/>
</dbReference>
<evidence type="ECO:0000313" key="2">
    <source>
        <dbReference type="Proteomes" id="UP000824881"/>
    </source>
</evidence>
<sequence length="509" mass="57959">MLSRIRLHALFMAQRFDPDNTITGMCNELNELIPLVRWTARSIKQIVKNFPLMSRSSFISRAQQSAFEWTTRLKGLVSDVEESKPYQEPSRAAEWTTCQWSSLYQHLQTCVRGPRAEMTQFLCIIAASHFYRSFDIENARLGEFITKLSLTRGLRNPRVDTIWVREPTGMEWFCIPLRFCETWEGFSTVIYEYCKNGPEIEYICGGNWAIIRDTDNHIIDQMQFTSVLTPEMRFDIGVIIRLASLLAGTCLQCGHQNDGSNSVDGWVSCSNIECANLFRVVFQPNDKSTEPVASKSTHSRMLSSNKKRAKIPSRGRISSRTRMQHLSTKFHRMLANIPYSPLEGGQAKKMQDDPLSSENDNGTSKTHEPLVNVEEIPQWLSMAMQAMQAEYLNDNMEAVFRNIKGSTTPEWRIKCADSFIHSGLARHCPTTRSTSEIDYIGGALRNALMVAPYRSRPRICSHSRHCVPPPYHVVSLNSISFDIEYRRIDVPPRTVPNPEVPGPEVGPPD</sequence>
<organism evidence="1 2">
    <name type="scientific">Pleurotus cornucopiae</name>
    <name type="common">Cornucopia mushroom</name>
    <dbReference type="NCBI Taxonomy" id="5321"/>
    <lineage>
        <taxon>Eukaryota</taxon>
        <taxon>Fungi</taxon>
        <taxon>Dikarya</taxon>
        <taxon>Basidiomycota</taxon>
        <taxon>Agaricomycotina</taxon>
        <taxon>Agaricomycetes</taxon>
        <taxon>Agaricomycetidae</taxon>
        <taxon>Agaricales</taxon>
        <taxon>Pleurotineae</taxon>
        <taxon>Pleurotaceae</taxon>
        <taxon>Pleurotus</taxon>
    </lineage>
</organism>
<dbReference type="EMBL" id="WQMT02000011">
    <property type="protein sequence ID" value="KAG9217576.1"/>
    <property type="molecule type" value="Genomic_DNA"/>
</dbReference>
<accession>A0ACB7II59</accession>
<name>A0ACB7II59_PLECO</name>
<proteinExistence type="predicted"/>
<comment type="caution">
    <text evidence="1">The sequence shown here is derived from an EMBL/GenBank/DDBJ whole genome shotgun (WGS) entry which is preliminary data.</text>
</comment>
<protein>
    <submittedName>
        <fullName evidence="1">Uncharacterized protein</fullName>
    </submittedName>
</protein>
<evidence type="ECO:0000313" key="1">
    <source>
        <dbReference type="EMBL" id="KAG9217576.1"/>
    </source>
</evidence>
<gene>
    <name evidence="1" type="ORF">CCMSSC00406_0008503</name>
</gene>